<dbReference type="EMBL" id="VIEB01000450">
    <property type="protein sequence ID" value="TQD90514.1"/>
    <property type="molecule type" value="Genomic_DNA"/>
</dbReference>
<proteinExistence type="predicted"/>
<reference evidence="2 3" key="1">
    <citation type="journal article" date="2019" name="G3 (Bethesda)">
        <title>Sequencing of a Wild Apple (Malus baccata) Genome Unravels the Differences Between Cultivated and Wild Apple Species Regarding Disease Resistance and Cold Tolerance.</title>
        <authorList>
            <person name="Chen X."/>
        </authorList>
    </citation>
    <scope>NUCLEOTIDE SEQUENCE [LARGE SCALE GENOMIC DNA]</scope>
    <source>
        <strain evidence="3">cv. Shandingzi</strain>
        <tissue evidence="2">Leaves</tissue>
    </source>
</reference>
<sequence length="133" mass="14373">MFPKQLRTVGTAAAVLLGGFLTLNLASTATIGALRFAAESKRVKRPKTQLLTSKISSPSLLNWYLIAILLVGFCGRERLRCPVWFAEGKGFIYASFAKGMPPLNGRRCTIRLPSTPAFALPVMEIGCNAVSTV</sequence>
<evidence type="ECO:0000256" key="1">
    <source>
        <dbReference type="SAM" id="Phobius"/>
    </source>
</evidence>
<name>A0A540LVK0_MALBA</name>
<dbReference type="Proteomes" id="UP000315295">
    <property type="component" value="Unassembled WGS sequence"/>
</dbReference>
<feature type="transmembrane region" description="Helical" evidence="1">
    <location>
        <begin position="55"/>
        <end position="73"/>
    </location>
</feature>
<keyword evidence="1" id="KW-0472">Membrane</keyword>
<evidence type="ECO:0000313" key="3">
    <source>
        <dbReference type="Proteomes" id="UP000315295"/>
    </source>
</evidence>
<keyword evidence="1" id="KW-0812">Transmembrane</keyword>
<comment type="caution">
    <text evidence="2">The sequence shown here is derived from an EMBL/GenBank/DDBJ whole genome shotgun (WGS) entry which is preliminary data.</text>
</comment>
<gene>
    <name evidence="2" type="ORF">C1H46_023952</name>
</gene>
<dbReference type="AlphaFoldDB" id="A0A540LVK0"/>
<organism evidence="2 3">
    <name type="scientific">Malus baccata</name>
    <name type="common">Siberian crab apple</name>
    <name type="synonym">Pyrus baccata</name>
    <dbReference type="NCBI Taxonomy" id="106549"/>
    <lineage>
        <taxon>Eukaryota</taxon>
        <taxon>Viridiplantae</taxon>
        <taxon>Streptophyta</taxon>
        <taxon>Embryophyta</taxon>
        <taxon>Tracheophyta</taxon>
        <taxon>Spermatophyta</taxon>
        <taxon>Magnoliopsida</taxon>
        <taxon>eudicotyledons</taxon>
        <taxon>Gunneridae</taxon>
        <taxon>Pentapetalae</taxon>
        <taxon>rosids</taxon>
        <taxon>fabids</taxon>
        <taxon>Rosales</taxon>
        <taxon>Rosaceae</taxon>
        <taxon>Amygdaloideae</taxon>
        <taxon>Maleae</taxon>
        <taxon>Malus</taxon>
    </lineage>
</organism>
<evidence type="ECO:0000313" key="2">
    <source>
        <dbReference type="EMBL" id="TQD90514.1"/>
    </source>
</evidence>
<keyword evidence="3" id="KW-1185">Reference proteome</keyword>
<keyword evidence="1" id="KW-1133">Transmembrane helix</keyword>
<feature type="transmembrane region" description="Helical" evidence="1">
    <location>
        <begin position="12"/>
        <end position="34"/>
    </location>
</feature>
<accession>A0A540LVK0</accession>
<protein>
    <submittedName>
        <fullName evidence="2">Uncharacterized protein</fullName>
    </submittedName>
</protein>